<proteinExistence type="predicted"/>
<keyword evidence="3" id="KW-1185">Reference proteome</keyword>
<sequence length="87" mass="10638">MARRMLGRREKIVLILFMMANMLHIFCAIHITAKRYYRKYLLRKKRVNRRYLQDINLDRLVRVPEEDKPRYRTRKNEIATNVLGVCS</sequence>
<protein>
    <submittedName>
        <fullName evidence="2">Uncharacterized protein</fullName>
    </submittedName>
</protein>
<dbReference type="AlphaFoldDB" id="A0AAP0S351"/>
<gene>
    <name evidence="2" type="ORF">L1049_008081</name>
</gene>
<evidence type="ECO:0000313" key="2">
    <source>
        <dbReference type="EMBL" id="KAK9289920.1"/>
    </source>
</evidence>
<accession>A0AAP0S351</accession>
<feature type="transmembrane region" description="Helical" evidence="1">
    <location>
        <begin position="12"/>
        <end position="33"/>
    </location>
</feature>
<keyword evidence="1" id="KW-1133">Transmembrane helix</keyword>
<organism evidence="2 3">
    <name type="scientific">Liquidambar formosana</name>
    <name type="common">Formosan gum</name>
    <dbReference type="NCBI Taxonomy" id="63359"/>
    <lineage>
        <taxon>Eukaryota</taxon>
        <taxon>Viridiplantae</taxon>
        <taxon>Streptophyta</taxon>
        <taxon>Embryophyta</taxon>
        <taxon>Tracheophyta</taxon>
        <taxon>Spermatophyta</taxon>
        <taxon>Magnoliopsida</taxon>
        <taxon>eudicotyledons</taxon>
        <taxon>Gunneridae</taxon>
        <taxon>Pentapetalae</taxon>
        <taxon>Saxifragales</taxon>
        <taxon>Altingiaceae</taxon>
        <taxon>Liquidambar</taxon>
    </lineage>
</organism>
<dbReference type="EMBL" id="JBBPBK010000002">
    <property type="protein sequence ID" value="KAK9289920.1"/>
    <property type="molecule type" value="Genomic_DNA"/>
</dbReference>
<keyword evidence="1" id="KW-0812">Transmembrane</keyword>
<dbReference type="Proteomes" id="UP001415857">
    <property type="component" value="Unassembled WGS sequence"/>
</dbReference>
<reference evidence="2 3" key="1">
    <citation type="journal article" date="2024" name="Plant J.">
        <title>Genome sequences and population genomics reveal climatic adaptation and genomic divergence between two closely related sweetgum species.</title>
        <authorList>
            <person name="Xu W.Q."/>
            <person name="Ren C.Q."/>
            <person name="Zhang X.Y."/>
            <person name="Comes H.P."/>
            <person name="Liu X.H."/>
            <person name="Li Y.G."/>
            <person name="Kettle C.J."/>
            <person name="Jalonen R."/>
            <person name="Gaisberger H."/>
            <person name="Ma Y.Z."/>
            <person name="Qiu Y.X."/>
        </authorList>
    </citation>
    <scope>NUCLEOTIDE SEQUENCE [LARGE SCALE GENOMIC DNA]</scope>
    <source>
        <strain evidence="2">Hangzhou</strain>
    </source>
</reference>
<comment type="caution">
    <text evidence="2">The sequence shown here is derived from an EMBL/GenBank/DDBJ whole genome shotgun (WGS) entry which is preliminary data.</text>
</comment>
<name>A0AAP0S351_LIQFO</name>
<evidence type="ECO:0000256" key="1">
    <source>
        <dbReference type="SAM" id="Phobius"/>
    </source>
</evidence>
<keyword evidence="1" id="KW-0472">Membrane</keyword>
<evidence type="ECO:0000313" key="3">
    <source>
        <dbReference type="Proteomes" id="UP001415857"/>
    </source>
</evidence>